<evidence type="ECO:0000313" key="2">
    <source>
        <dbReference type="EMBL" id="MBK1645218.1"/>
    </source>
</evidence>
<accession>A0A9X0WIK1</accession>
<organism evidence="2 3">
    <name type="scientific">Thiocapsa imhoffii</name>
    <dbReference type="NCBI Taxonomy" id="382777"/>
    <lineage>
        <taxon>Bacteria</taxon>
        <taxon>Pseudomonadati</taxon>
        <taxon>Pseudomonadota</taxon>
        <taxon>Gammaproteobacteria</taxon>
        <taxon>Chromatiales</taxon>
        <taxon>Chromatiaceae</taxon>
        <taxon>Thiocapsa</taxon>
    </lineage>
</organism>
<reference evidence="2 3" key="1">
    <citation type="journal article" date="2020" name="Microorganisms">
        <title>Osmotic Adaptation and Compatible Solute Biosynthesis of Phototrophic Bacteria as Revealed from Genome Analyses.</title>
        <authorList>
            <person name="Imhoff J.F."/>
            <person name="Rahn T."/>
            <person name="Kunzel S."/>
            <person name="Keller A."/>
            <person name="Neulinger S.C."/>
        </authorList>
    </citation>
    <scope>NUCLEOTIDE SEQUENCE [LARGE SCALE GENOMIC DNA]</scope>
    <source>
        <strain evidence="2 3">DSM 21303</strain>
    </source>
</reference>
<comment type="caution">
    <text evidence="2">The sequence shown here is derived from an EMBL/GenBank/DDBJ whole genome shotgun (WGS) entry which is preliminary data.</text>
</comment>
<dbReference type="EMBL" id="NRSD01000010">
    <property type="protein sequence ID" value="MBK1645218.1"/>
    <property type="molecule type" value="Genomic_DNA"/>
</dbReference>
<dbReference type="AlphaFoldDB" id="A0A9X0WIK1"/>
<dbReference type="Proteomes" id="UP001138802">
    <property type="component" value="Unassembled WGS sequence"/>
</dbReference>
<dbReference type="RefSeq" id="WP_200388025.1">
    <property type="nucleotide sequence ID" value="NZ_NRSD01000010.1"/>
</dbReference>
<proteinExistence type="predicted"/>
<keyword evidence="3" id="KW-1185">Reference proteome</keyword>
<name>A0A9X0WIK1_9GAMM</name>
<evidence type="ECO:0000259" key="1">
    <source>
        <dbReference type="Pfam" id="PF22557"/>
    </source>
</evidence>
<dbReference type="Pfam" id="PF22557">
    <property type="entry name" value="DuOB"/>
    <property type="match status" value="1"/>
</dbReference>
<dbReference type="InterPro" id="IPR054335">
    <property type="entry name" value="DuOB_dom"/>
</dbReference>
<feature type="domain" description="Dual OB-containing" evidence="1">
    <location>
        <begin position="10"/>
        <end position="204"/>
    </location>
</feature>
<gene>
    <name evidence="2" type="ORF">CKO25_11310</name>
</gene>
<protein>
    <recommendedName>
        <fullName evidence="1">Dual OB-containing domain-containing protein</fullName>
    </recommendedName>
</protein>
<evidence type="ECO:0000313" key="3">
    <source>
        <dbReference type="Proteomes" id="UP001138802"/>
    </source>
</evidence>
<sequence>MKANPTQAQTLVILANSCKHNGRCLAGKRLTNGHVGGWVRPVSAQPTGALTLTDQTLTDGTTPALLDLVKVPLRHPAPCDFQSENHLIHPQRDWTRVGRLNAAGLSHLVDPDATLWINGFSSFRGCNDRVPQNRLADLDHSLILIGPVSVALHVASGQLRARFIHQDVTYDLAVTDPDLKAACAGRPDGVAASHPDSFVCVSLAYCPDELHDAESKP</sequence>